<organism evidence="1 2">
    <name type="scientific">Ceratopteris richardii</name>
    <name type="common">Triangle waterfern</name>
    <dbReference type="NCBI Taxonomy" id="49495"/>
    <lineage>
        <taxon>Eukaryota</taxon>
        <taxon>Viridiplantae</taxon>
        <taxon>Streptophyta</taxon>
        <taxon>Embryophyta</taxon>
        <taxon>Tracheophyta</taxon>
        <taxon>Polypodiopsida</taxon>
        <taxon>Polypodiidae</taxon>
        <taxon>Polypodiales</taxon>
        <taxon>Pteridineae</taxon>
        <taxon>Pteridaceae</taxon>
        <taxon>Parkerioideae</taxon>
        <taxon>Ceratopteris</taxon>
    </lineage>
</organism>
<evidence type="ECO:0000313" key="2">
    <source>
        <dbReference type="Proteomes" id="UP000825935"/>
    </source>
</evidence>
<evidence type="ECO:0000313" key="1">
    <source>
        <dbReference type="EMBL" id="KAH7288905.1"/>
    </source>
</evidence>
<sequence>MCVFSILLKAEDLPALATHRICWCFIWSHVALFVSRCGRVPWRRSGHIWEFHCRLKCFQHEKGKGMDIFQTFAFIIDKITVNLIT</sequence>
<dbReference type="AlphaFoldDB" id="A0A8T2QZU0"/>
<dbReference type="EMBL" id="CM035436">
    <property type="protein sequence ID" value="KAH7288905.1"/>
    <property type="molecule type" value="Genomic_DNA"/>
</dbReference>
<protein>
    <submittedName>
        <fullName evidence="1">Uncharacterized protein</fullName>
    </submittedName>
</protein>
<dbReference type="Proteomes" id="UP000825935">
    <property type="component" value="Chromosome 31"/>
</dbReference>
<reference evidence="1" key="1">
    <citation type="submission" date="2021-08" db="EMBL/GenBank/DDBJ databases">
        <title>WGS assembly of Ceratopteris richardii.</title>
        <authorList>
            <person name="Marchant D.B."/>
            <person name="Chen G."/>
            <person name="Jenkins J."/>
            <person name="Shu S."/>
            <person name="Leebens-Mack J."/>
            <person name="Grimwood J."/>
            <person name="Schmutz J."/>
            <person name="Soltis P."/>
            <person name="Soltis D."/>
            <person name="Chen Z.-H."/>
        </authorList>
    </citation>
    <scope>NUCLEOTIDE SEQUENCE</scope>
    <source>
        <strain evidence="1">Whitten #5841</strain>
        <tissue evidence="1">Leaf</tissue>
    </source>
</reference>
<accession>A0A8T2QZU0</accession>
<name>A0A8T2QZU0_CERRI</name>
<comment type="caution">
    <text evidence="1">The sequence shown here is derived from an EMBL/GenBank/DDBJ whole genome shotgun (WGS) entry which is preliminary data.</text>
</comment>
<keyword evidence="2" id="KW-1185">Reference proteome</keyword>
<proteinExistence type="predicted"/>
<gene>
    <name evidence="1" type="ORF">KP509_31G049000</name>
</gene>